<dbReference type="AlphaFoldDB" id="A0A816Z3M2"/>
<feature type="region of interest" description="Disordered" evidence="1">
    <location>
        <begin position="1"/>
        <end position="40"/>
    </location>
</feature>
<sequence>MAEQTQANVTVQDPESGLGTQDIDSNNLLINGGADSNNIAQNSQLPQVEDIGSDNDNSDDDKFVFSRQAYQALMKDRARLEALENQLKLEATAQNAQTNNVKDLVNNNLNITT</sequence>
<dbReference type="EMBL" id="CAJNRF010016170">
    <property type="protein sequence ID" value="CAF2188637.1"/>
    <property type="molecule type" value="Genomic_DNA"/>
</dbReference>
<evidence type="ECO:0000256" key="1">
    <source>
        <dbReference type="SAM" id="MobiDB-lite"/>
    </source>
</evidence>
<name>A0A816Z3M2_9BILA</name>
<accession>A0A816Z3M2</accession>
<evidence type="ECO:0000313" key="2">
    <source>
        <dbReference type="EMBL" id="CAF2188637.1"/>
    </source>
</evidence>
<protein>
    <submittedName>
        <fullName evidence="2">Uncharacterized protein</fullName>
    </submittedName>
</protein>
<gene>
    <name evidence="2" type="ORF">WKI299_LOCUS33850</name>
</gene>
<proteinExistence type="predicted"/>
<comment type="caution">
    <text evidence="2">The sequence shown here is derived from an EMBL/GenBank/DDBJ whole genome shotgun (WGS) entry which is preliminary data.</text>
</comment>
<reference evidence="2" key="1">
    <citation type="submission" date="2021-02" db="EMBL/GenBank/DDBJ databases">
        <authorList>
            <person name="Nowell W R."/>
        </authorList>
    </citation>
    <scope>NUCLEOTIDE SEQUENCE</scope>
</reference>
<dbReference type="Proteomes" id="UP000663856">
    <property type="component" value="Unassembled WGS sequence"/>
</dbReference>
<evidence type="ECO:0000313" key="3">
    <source>
        <dbReference type="Proteomes" id="UP000663856"/>
    </source>
</evidence>
<organism evidence="2 3">
    <name type="scientific">Rotaria magnacalcarata</name>
    <dbReference type="NCBI Taxonomy" id="392030"/>
    <lineage>
        <taxon>Eukaryota</taxon>
        <taxon>Metazoa</taxon>
        <taxon>Spiralia</taxon>
        <taxon>Gnathifera</taxon>
        <taxon>Rotifera</taxon>
        <taxon>Eurotatoria</taxon>
        <taxon>Bdelloidea</taxon>
        <taxon>Philodinida</taxon>
        <taxon>Philodinidae</taxon>
        <taxon>Rotaria</taxon>
    </lineage>
</organism>